<name>A0A2S2QSC0_9HEMI</name>
<evidence type="ECO:0000313" key="1">
    <source>
        <dbReference type="EMBL" id="MBY80608.1"/>
    </source>
</evidence>
<proteinExistence type="predicted"/>
<organism evidence="1">
    <name type="scientific">Sipha flava</name>
    <name type="common">yellow sugarcane aphid</name>
    <dbReference type="NCBI Taxonomy" id="143950"/>
    <lineage>
        <taxon>Eukaryota</taxon>
        <taxon>Metazoa</taxon>
        <taxon>Ecdysozoa</taxon>
        <taxon>Arthropoda</taxon>
        <taxon>Hexapoda</taxon>
        <taxon>Insecta</taxon>
        <taxon>Pterygota</taxon>
        <taxon>Neoptera</taxon>
        <taxon>Paraneoptera</taxon>
        <taxon>Hemiptera</taxon>
        <taxon>Sternorrhyncha</taxon>
        <taxon>Aphidomorpha</taxon>
        <taxon>Aphidoidea</taxon>
        <taxon>Aphididae</taxon>
        <taxon>Sipha</taxon>
    </lineage>
</organism>
<accession>A0A2S2QSC0</accession>
<dbReference type="EMBL" id="GGMS01011405">
    <property type="protein sequence ID" value="MBY80608.1"/>
    <property type="molecule type" value="Transcribed_RNA"/>
</dbReference>
<sequence>MFIDSNEDTFFKFCKTLATNGTVKILNKGRFNILKSIFSEDTTLSGIKRINTQCNVTYIITELFKIFPSAIDYTKCTNTSCKNKNTKLRTIVLNHQALININRLEEALNDYVNKINYTCSPPHYDGEVTQNKILQHLFIEADQVEDLCAFEMTDFPKMVTIKNEIL</sequence>
<protein>
    <submittedName>
        <fullName evidence="1">Uncharacterized protein</fullName>
    </submittedName>
</protein>
<reference evidence="1" key="1">
    <citation type="submission" date="2018-04" db="EMBL/GenBank/DDBJ databases">
        <title>Transcriptome assembly of Sipha flava.</title>
        <authorList>
            <person name="Scully E.D."/>
            <person name="Geib S.M."/>
            <person name="Palmer N.A."/>
            <person name="Koch K."/>
            <person name="Bradshaw J."/>
            <person name="Heng-Moss T."/>
            <person name="Sarath G."/>
        </authorList>
    </citation>
    <scope>NUCLEOTIDE SEQUENCE</scope>
</reference>
<dbReference type="AlphaFoldDB" id="A0A2S2QSC0"/>
<gene>
    <name evidence="1" type="ORF">g.62949</name>
</gene>